<feature type="region of interest" description="Disordered" evidence="5">
    <location>
        <begin position="400"/>
        <end position="419"/>
    </location>
</feature>
<dbReference type="PANTHER" id="PTHR15549">
    <property type="entry name" value="PAIRED IMMUNOGLOBULIN-LIKE TYPE 2 RECEPTOR"/>
    <property type="match status" value="1"/>
</dbReference>
<evidence type="ECO:0000256" key="3">
    <source>
        <dbReference type="ARBA" id="ARBA00022989"/>
    </source>
</evidence>
<dbReference type="PANTHER" id="PTHR15549:SF30">
    <property type="entry name" value="MID2 DOMAIN-CONTAINING PROTEIN"/>
    <property type="match status" value="1"/>
</dbReference>
<evidence type="ECO:0000256" key="1">
    <source>
        <dbReference type="ARBA" id="ARBA00004167"/>
    </source>
</evidence>
<evidence type="ECO:0000256" key="5">
    <source>
        <dbReference type="SAM" id="MobiDB-lite"/>
    </source>
</evidence>
<keyword evidence="2 6" id="KW-0812">Transmembrane</keyword>
<evidence type="ECO:0000313" key="8">
    <source>
        <dbReference type="Proteomes" id="UP001497453"/>
    </source>
</evidence>
<reference evidence="8" key="1">
    <citation type="submission" date="2024-04" db="EMBL/GenBank/DDBJ databases">
        <authorList>
            <person name="Shaw F."/>
            <person name="Minotto A."/>
        </authorList>
    </citation>
    <scope>NUCLEOTIDE SEQUENCE [LARGE SCALE GENOMIC DNA]</scope>
</reference>
<keyword evidence="3 6" id="KW-1133">Transmembrane helix</keyword>
<feature type="region of interest" description="Disordered" evidence="5">
    <location>
        <begin position="531"/>
        <end position="554"/>
    </location>
</feature>
<gene>
    <name evidence="7" type="ORF">GFSPODELE1_LOCUS10619</name>
</gene>
<comment type="subcellular location">
    <subcellularLocation>
        <location evidence="1">Membrane</location>
        <topology evidence="1">Single-pass membrane protein</topology>
    </subcellularLocation>
</comment>
<evidence type="ECO:0000313" key="7">
    <source>
        <dbReference type="EMBL" id="CAL1716162.1"/>
    </source>
</evidence>
<dbReference type="InterPro" id="IPR051694">
    <property type="entry name" value="Immunoregulatory_rcpt-like"/>
</dbReference>
<name>A0ABP1E828_9APHY</name>
<sequence>MGLNLPFDLRLAHGGAMFLGWLVLCSLTYSTFAQNFSIPLGWRKPTFDLPWEDCITLSQALIDAIAPQVNHSTGQVDGLGFEQNASLFAAIANYDRLVGNRTNEALVTTHLAIVGQQPLKYFGPSKASGEPLLRCIFWMITVADAMYGSRSHFSLLKPGLTIARYCDDSLVAGGVFLDMDNMDVQYVDLYSVGALLSLSAYMFEATNDSRYVDAAGLTAEFAMTFLGKQLNLRLMNMSSCETRVMTLPFSQSVGFAMEGLGVYTSMLPNADLKLAIHMQSMILAVISRYYDGDGIFDEDITDYKPLENAGILYVRGVIVRGLYETLSRIDANSDLAKLIRGFLAVQFNAVLDLARPPNSTLFSPSWRGPPVADRVLPWGQLLALDVLNAGLSTVLTPTPLPNASTSTSPLPSPTLDPSSSASSGAHLSIKSIIGIIVGGVAFVALIVVALLVALWQRSKRNRLVSQPPIEEAPQPLNGEEQYHVTDMPRFLPASAMYQLPSSELGSSETSTMMPSSDKRRSAIVLSYASTSNNAMDGPDAHRSVSPYRPPSVEESIPDLVQRLNRAMTRLPPSGAGHAEELEPPQYESEASHTVF</sequence>
<proteinExistence type="predicted"/>
<feature type="transmembrane region" description="Helical" evidence="6">
    <location>
        <begin position="432"/>
        <end position="455"/>
    </location>
</feature>
<evidence type="ECO:0000256" key="6">
    <source>
        <dbReference type="SAM" id="Phobius"/>
    </source>
</evidence>
<feature type="region of interest" description="Disordered" evidence="5">
    <location>
        <begin position="569"/>
        <end position="595"/>
    </location>
</feature>
<accession>A0ABP1E828</accession>
<evidence type="ECO:0000256" key="2">
    <source>
        <dbReference type="ARBA" id="ARBA00022692"/>
    </source>
</evidence>
<organism evidence="7 8">
    <name type="scientific">Somion occarium</name>
    <dbReference type="NCBI Taxonomy" id="3059160"/>
    <lineage>
        <taxon>Eukaryota</taxon>
        <taxon>Fungi</taxon>
        <taxon>Dikarya</taxon>
        <taxon>Basidiomycota</taxon>
        <taxon>Agaricomycotina</taxon>
        <taxon>Agaricomycetes</taxon>
        <taxon>Polyporales</taxon>
        <taxon>Cerrenaceae</taxon>
        <taxon>Somion</taxon>
    </lineage>
</organism>
<protein>
    <recommendedName>
        <fullName evidence="9">Glycoside hydrolase family 76 protein</fullName>
    </recommendedName>
</protein>
<keyword evidence="4 6" id="KW-0472">Membrane</keyword>
<dbReference type="Proteomes" id="UP001497453">
    <property type="component" value="Chromosome 9"/>
</dbReference>
<keyword evidence="8" id="KW-1185">Reference proteome</keyword>
<dbReference type="EMBL" id="OZ037952">
    <property type="protein sequence ID" value="CAL1716162.1"/>
    <property type="molecule type" value="Genomic_DNA"/>
</dbReference>
<evidence type="ECO:0008006" key="9">
    <source>
        <dbReference type="Google" id="ProtNLM"/>
    </source>
</evidence>
<evidence type="ECO:0000256" key="4">
    <source>
        <dbReference type="ARBA" id="ARBA00023136"/>
    </source>
</evidence>